<dbReference type="HOGENOM" id="CLU_040416_2_1_0"/>
<dbReference type="STRING" id="926567.TheveDRAFT_1324"/>
<evidence type="ECO:0000256" key="4">
    <source>
        <dbReference type="ARBA" id="ARBA00022801"/>
    </source>
</evidence>
<dbReference type="HAMAP" id="MF_00528">
    <property type="entry name" value="Maf"/>
    <property type="match status" value="1"/>
</dbReference>
<proteinExistence type="inferred from homology"/>
<comment type="caution">
    <text evidence="6">Lacks conserved residue(s) required for the propagation of feature annotation.</text>
</comment>
<evidence type="ECO:0000256" key="5">
    <source>
        <dbReference type="ARBA" id="ARBA00023080"/>
    </source>
</evidence>
<dbReference type="GO" id="GO:0036221">
    <property type="term" value="F:UTP diphosphatase activity"/>
    <property type="evidence" value="ECO:0007669"/>
    <property type="project" value="RHEA"/>
</dbReference>
<dbReference type="FunFam" id="3.90.950.10:FF:000005">
    <property type="entry name" value="7-methyl-GTP pyrophosphatase"/>
    <property type="match status" value="1"/>
</dbReference>
<feature type="site" description="Important for substrate specificity" evidence="6">
    <location>
        <position position="15"/>
    </location>
</feature>
<dbReference type="AlphaFoldDB" id="H0UNM9"/>
<comment type="function">
    <text evidence="6">Nucleoside triphosphate pyrophosphatase that hydrolyzes dTTP and UTP. May have a dual role in cell division arrest and in preventing the incorporation of modified nucleotides into cellular nucleic acids.</text>
</comment>
<comment type="catalytic activity">
    <reaction evidence="6">
        <text>UTP + H2O = UMP + diphosphate + H(+)</text>
        <dbReference type="Rhea" id="RHEA:29395"/>
        <dbReference type="ChEBI" id="CHEBI:15377"/>
        <dbReference type="ChEBI" id="CHEBI:15378"/>
        <dbReference type="ChEBI" id="CHEBI:33019"/>
        <dbReference type="ChEBI" id="CHEBI:46398"/>
        <dbReference type="ChEBI" id="CHEBI:57865"/>
        <dbReference type="EC" id="3.6.1.9"/>
    </reaction>
</comment>
<dbReference type="GO" id="GO:0009117">
    <property type="term" value="P:nucleotide metabolic process"/>
    <property type="evidence" value="ECO:0007669"/>
    <property type="project" value="UniProtKB-KW"/>
</dbReference>
<dbReference type="GO" id="GO:0036218">
    <property type="term" value="F:dTTP diphosphatase activity"/>
    <property type="evidence" value="ECO:0007669"/>
    <property type="project" value="RHEA"/>
</dbReference>
<dbReference type="PIRSF" id="PIRSF006305">
    <property type="entry name" value="Maf"/>
    <property type="match status" value="1"/>
</dbReference>
<protein>
    <recommendedName>
        <fullName evidence="6">dTTP/UTP pyrophosphatase</fullName>
        <shortName evidence="6">dTTPase/UTPase</shortName>
        <ecNumber evidence="6">3.6.1.9</ecNumber>
    </recommendedName>
    <alternativeName>
        <fullName evidence="6">Nucleoside triphosphate pyrophosphatase</fullName>
    </alternativeName>
    <alternativeName>
        <fullName evidence="6">Nucleotide pyrophosphatase</fullName>
        <shortName evidence="6">Nucleotide PPase</shortName>
    </alternativeName>
</protein>
<dbReference type="Gene3D" id="3.90.950.10">
    <property type="match status" value="1"/>
</dbReference>
<dbReference type="InterPro" id="IPR003697">
    <property type="entry name" value="Maf-like"/>
</dbReference>
<comment type="catalytic activity">
    <reaction evidence="6">
        <text>dTTP + H2O = dTMP + diphosphate + H(+)</text>
        <dbReference type="Rhea" id="RHEA:28534"/>
        <dbReference type="ChEBI" id="CHEBI:15377"/>
        <dbReference type="ChEBI" id="CHEBI:15378"/>
        <dbReference type="ChEBI" id="CHEBI:33019"/>
        <dbReference type="ChEBI" id="CHEBI:37568"/>
        <dbReference type="ChEBI" id="CHEBI:63528"/>
        <dbReference type="EC" id="3.6.1.9"/>
    </reaction>
</comment>
<evidence type="ECO:0000256" key="1">
    <source>
        <dbReference type="ARBA" id="ARBA00001968"/>
    </source>
</evidence>
<feature type="site" description="Important for substrate specificity" evidence="6">
    <location>
        <position position="155"/>
    </location>
</feature>
<accession>H0UNM9</accession>
<dbReference type="EC" id="3.6.1.9" evidence="6"/>
<reference evidence="7 8" key="1">
    <citation type="submission" date="2011-10" db="EMBL/GenBank/DDBJ databases">
        <title>The Noncontiguous Finished genome of Thermanaerovibrio velox DSM 12556.</title>
        <authorList>
            <consortium name="US DOE Joint Genome Institute (JGI-PGF)"/>
            <person name="Lucas S."/>
            <person name="Copeland A."/>
            <person name="Lapidus A."/>
            <person name="Glavina del Rio T."/>
            <person name="Dalin E."/>
            <person name="Tice H."/>
            <person name="Bruce D."/>
            <person name="Goodwin L."/>
            <person name="Pitluck S."/>
            <person name="Peters L."/>
            <person name="Mikhailova N."/>
            <person name="Teshima H."/>
            <person name="Kyrpides N."/>
            <person name="Mavromatis K."/>
            <person name="Ivanova N."/>
            <person name="Markowitz V."/>
            <person name="Cheng J.-F."/>
            <person name="Hugenholtz P."/>
            <person name="Woyke T."/>
            <person name="Wu D."/>
            <person name="Spring S."/>
            <person name="Brambilla E.-M."/>
            <person name="Klenk H.-P."/>
            <person name="Eisen J.A."/>
        </authorList>
    </citation>
    <scope>NUCLEOTIDE SEQUENCE [LARGE SCALE GENOMIC DNA]</scope>
    <source>
        <strain evidence="7 8">DSM 12556</strain>
    </source>
</reference>
<organism evidence="7 8">
    <name type="scientific">Thermanaerovibrio velox DSM 12556</name>
    <dbReference type="NCBI Taxonomy" id="926567"/>
    <lineage>
        <taxon>Bacteria</taxon>
        <taxon>Thermotogati</taxon>
        <taxon>Synergistota</taxon>
        <taxon>Synergistia</taxon>
        <taxon>Synergistales</taxon>
        <taxon>Synergistaceae</taxon>
        <taxon>Thermanaerovibrio</taxon>
    </lineage>
</organism>
<sequence>MACPMRLILASGSPRRRELLAALGWNFQVVVSQVDESPLPGESPEDMVLRLSLAKARDVALRAPDALVIGADTVVELDGQIFGKPNGRDEGLRMLMALQGRTHRVHTGVSLVLGDRSVSGVETTRVLFRPLSAEDAACYINTGEGDDKAGSYAIQGKGAMLVESIEGCYFNVVGLPVLRLSRLLEEMGFSLSDQLGGVSL</sequence>
<keyword evidence="8" id="KW-1185">Reference proteome</keyword>
<dbReference type="InterPro" id="IPR029001">
    <property type="entry name" value="ITPase-like_fam"/>
</dbReference>
<dbReference type="Pfam" id="PF02545">
    <property type="entry name" value="Maf"/>
    <property type="match status" value="1"/>
</dbReference>
<comment type="subcellular location">
    <subcellularLocation>
        <location evidence="2 6">Cytoplasm</location>
    </subcellularLocation>
</comment>
<evidence type="ECO:0000256" key="3">
    <source>
        <dbReference type="ARBA" id="ARBA00022490"/>
    </source>
</evidence>
<comment type="similarity">
    <text evidence="6">Belongs to the Maf family. YhdE subfamily.</text>
</comment>
<dbReference type="SUPFAM" id="SSF52972">
    <property type="entry name" value="ITPase-like"/>
    <property type="match status" value="1"/>
</dbReference>
<keyword evidence="5 6" id="KW-0546">Nucleotide metabolism</keyword>
<dbReference type="Proteomes" id="UP000005730">
    <property type="component" value="Chromosome"/>
</dbReference>
<keyword evidence="4 6" id="KW-0378">Hydrolase</keyword>
<feature type="active site" description="Proton acceptor" evidence="6">
    <location>
        <position position="72"/>
    </location>
</feature>
<dbReference type="eggNOG" id="COG0424">
    <property type="taxonomic scope" value="Bacteria"/>
</dbReference>
<dbReference type="GO" id="GO:0005737">
    <property type="term" value="C:cytoplasm"/>
    <property type="evidence" value="ECO:0007669"/>
    <property type="project" value="UniProtKB-SubCell"/>
</dbReference>
<evidence type="ECO:0000313" key="8">
    <source>
        <dbReference type="Proteomes" id="UP000005730"/>
    </source>
</evidence>
<evidence type="ECO:0000256" key="6">
    <source>
        <dbReference type="HAMAP-Rule" id="MF_00528"/>
    </source>
</evidence>
<comment type="cofactor">
    <cofactor evidence="1 6">
        <name>a divalent metal cation</name>
        <dbReference type="ChEBI" id="CHEBI:60240"/>
    </cofactor>
</comment>
<dbReference type="CDD" id="cd00555">
    <property type="entry name" value="Maf"/>
    <property type="match status" value="1"/>
</dbReference>
<name>H0UNM9_9BACT</name>
<feature type="site" description="Important for substrate specificity" evidence="6">
    <location>
        <position position="73"/>
    </location>
</feature>
<evidence type="ECO:0000313" key="7">
    <source>
        <dbReference type="EMBL" id="EHM10444.1"/>
    </source>
</evidence>
<gene>
    <name evidence="7" type="ORF">TheveDRAFT_1324</name>
</gene>
<evidence type="ECO:0000256" key="2">
    <source>
        <dbReference type="ARBA" id="ARBA00004496"/>
    </source>
</evidence>
<dbReference type="PANTHER" id="PTHR43213:SF5">
    <property type="entry name" value="BIFUNCTIONAL DTTP_UTP PYROPHOSPHATASE_METHYLTRANSFERASE PROTEIN-RELATED"/>
    <property type="match status" value="1"/>
</dbReference>
<dbReference type="PANTHER" id="PTHR43213">
    <property type="entry name" value="BIFUNCTIONAL DTTP/UTP PYROPHOSPHATASE/METHYLTRANSFERASE PROTEIN-RELATED"/>
    <property type="match status" value="1"/>
</dbReference>
<keyword evidence="3 6" id="KW-0963">Cytoplasm</keyword>
<dbReference type="EMBL" id="CM001377">
    <property type="protein sequence ID" value="EHM10444.1"/>
    <property type="molecule type" value="Genomic_DNA"/>
</dbReference>
<dbReference type="NCBIfam" id="TIGR00172">
    <property type="entry name" value="maf"/>
    <property type="match status" value="1"/>
</dbReference>